<evidence type="ECO:0000259" key="2">
    <source>
        <dbReference type="Pfam" id="PF02932"/>
    </source>
</evidence>
<protein>
    <recommendedName>
        <fullName evidence="2">Neurotransmitter-gated ion-channel transmembrane domain-containing protein</fullName>
    </recommendedName>
</protein>
<sequence>SLPEEELQLQWNGEKGGVGLLEAEDVWQSKFTLLLPIHTSHFSLQYHGPDVSGRFSCVNATFRLRRQNGYHAGYSYTITSFIVVVSWIGFYIPPTAVPARVTLGITTLLTLLTTANFVRANLPPIAYVTAMDVWVGACIVFVLFSLLLFPVAHRYATSRQNTERKVCVVLTKSDRLNHGSRGPVGNMHEPKKEIQIDVDSKCRFMFPCAFLLFNVGYWCHYLT</sequence>
<dbReference type="GO" id="GO:0005230">
    <property type="term" value="F:extracellular ligand-gated monoatomic ion channel activity"/>
    <property type="evidence" value="ECO:0007669"/>
    <property type="project" value="UniProtKB-ARBA"/>
</dbReference>
<keyword evidence="4" id="KW-1185">Reference proteome</keyword>
<feature type="transmembrane region" description="Helical" evidence="1">
    <location>
        <begin position="98"/>
        <end position="118"/>
    </location>
</feature>
<dbReference type="InterPro" id="IPR006028">
    <property type="entry name" value="GABAA/Glycine_rcpt"/>
</dbReference>
<dbReference type="InterPro" id="IPR006029">
    <property type="entry name" value="Neurotrans-gated_channel_TM"/>
</dbReference>
<accession>A0AAV6U8G2</accession>
<dbReference type="InterPro" id="IPR036719">
    <property type="entry name" value="Neuro-gated_channel_TM_sf"/>
</dbReference>
<keyword evidence="1" id="KW-0472">Membrane</keyword>
<reference evidence="3 4" key="1">
    <citation type="journal article" date="2022" name="Nat. Ecol. Evol.">
        <title>A masculinizing supergene underlies an exaggerated male reproductive morph in a spider.</title>
        <authorList>
            <person name="Hendrickx F."/>
            <person name="De Corte Z."/>
            <person name="Sonet G."/>
            <person name="Van Belleghem S.M."/>
            <person name="Kostlbacher S."/>
            <person name="Vangestel C."/>
        </authorList>
    </citation>
    <scope>NUCLEOTIDE SEQUENCE [LARGE SCALE GENOMIC DNA]</scope>
    <source>
        <strain evidence="3">W744_W776</strain>
    </source>
</reference>
<dbReference type="Proteomes" id="UP000827092">
    <property type="component" value="Unassembled WGS sequence"/>
</dbReference>
<comment type="caution">
    <text evidence="3">The sequence shown here is derived from an EMBL/GenBank/DDBJ whole genome shotgun (WGS) entry which is preliminary data.</text>
</comment>
<dbReference type="AlphaFoldDB" id="A0AAV6U8G2"/>
<keyword evidence="1" id="KW-1133">Transmembrane helix</keyword>
<dbReference type="SUPFAM" id="SSF90112">
    <property type="entry name" value="Neurotransmitter-gated ion-channel transmembrane pore"/>
    <property type="match status" value="1"/>
</dbReference>
<dbReference type="GO" id="GO:0099095">
    <property type="term" value="F:ligand-gated monoatomic anion channel activity"/>
    <property type="evidence" value="ECO:0007669"/>
    <property type="project" value="UniProtKB-ARBA"/>
</dbReference>
<dbReference type="GO" id="GO:0016020">
    <property type="term" value="C:membrane"/>
    <property type="evidence" value="ECO:0007669"/>
    <property type="project" value="InterPro"/>
</dbReference>
<gene>
    <name evidence="3" type="ORF">JTE90_023352</name>
</gene>
<feature type="domain" description="Neurotransmitter-gated ion-channel transmembrane" evidence="2">
    <location>
        <begin position="81"/>
        <end position="165"/>
    </location>
</feature>
<evidence type="ECO:0000313" key="3">
    <source>
        <dbReference type="EMBL" id="KAG8180143.1"/>
    </source>
</evidence>
<dbReference type="PRINTS" id="PR00253">
    <property type="entry name" value="GABAARECEPTR"/>
</dbReference>
<feature type="transmembrane region" description="Helical" evidence="1">
    <location>
        <begin position="125"/>
        <end position="149"/>
    </location>
</feature>
<dbReference type="Pfam" id="PF02932">
    <property type="entry name" value="Neur_chan_memb"/>
    <property type="match status" value="1"/>
</dbReference>
<organism evidence="3 4">
    <name type="scientific">Oedothorax gibbosus</name>
    <dbReference type="NCBI Taxonomy" id="931172"/>
    <lineage>
        <taxon>Eukaryota</taxon>
        <taxon>Metazoa</taxon>
        <taxon>Ecdysozoa</taxon>
        <taxon>Arthropoda</taxon>
        <taxon>Chelicerata</taxon>
        <taxon>Arachnida</taxon>
        <taxon>Araneae</taxon>
        <taxon>Araneomorphae</taxon>
        <taxon>Entelegynae</taxon>
        <taxon>Araneoidea</taxon>
        <taxon>Linyphiidae</taxon>
        <taxon>Erigoninae</taxon>
        <taxon>Oedothorax</taxon>
    </lineage>
</organism>
<evidence type="ECO:0000313" key="4">
    <source>
        <dbReference type="Proteomes" id="UP000827092"/>
    </source>
</evidence>
<feature type="non-terminal residue" evidence="3">
    <location>
        <position position="1"/>
    </location>
</feature>
<dbReference type="Gene3D" id="1.20.58.390">
    <property type="entry name" value="Neurotransmitter-gated ion-channel transmembrane domain"/>
    <property type="match status" value="1"/>
</dbReference>
<feature type="transmembrane region" description="Helical" evidence="1">
    <location>
        <begin position="73"/>
        <end position="92"/>
    </location>
</feature>
<evidence type="ECO:0000256" key="1">
    <source>
        <dbReference type="SAM" id="Phobius"/>
    </source>
</evidence>
<proteinExistence type="predicted"/>
<dbReference type="GO" id="GO:0005254">
    <property type="term" value="F:chloride channel activity"/>
    <property type="evidence" value="ECO:0007669"/>
    <property type="project" value="UniProtKB-ARBA"/>
</dbReference>
<keyword evidence="1" id="KW-0812">Transmembrane</keyword>
<dbReference type="PANTHER" id="PTHR18945">
    <property type="entry name" value="NEUROTRANSMITTER GATED ION CHANNEL"/>
    <property type="match status" value="1"/>
</dbReference>
<dbReference type="InterPro" id="IPR006201">
    <property type="entry name" value="Neur_channel"/>
</dbReference>
<dbReference type="InterPro" id="IPR038050">
    <property type="entry name" value="Neuro_actylchol_rec"/>
</dbReference>
<dbReference type="EMBL" id="JAFNEN010000581">
    <property type="protein sequence ID" value="KAG8180143.1"/>
    <property type="molecule type" value="Genomic_DNA"/>
</dbReference>
<name>A0AAV6U8G2_9ARAC</name>
<dbReference type="GO" id="GO:0004888">
    <property type="term" value="F:transmembrane signaling receptor activity"/>
    <property type="evidence" value="ECO:0007669"/>
    <property type="project" value="InterPro"/>
</dbReference>